<reference evidence="1 2" key="1">
    <citation type="submission" date="2018-06" db="EMBL/GenBank/DDBJ databases">
        <authorList>
            <consortium name="Pathogen Informatics"/>
            <person name="Doyle S."/>
        </authorList>
    </citation>
    <scope>NUCLEOTIDE SEQUENCE [LARGE SCALE GENOMIC DNA]</scope>
    <source>
        <strain evidence="1 2">NCTC11807</strain>
    </source>
</reference>
<evidence type="ECO:0000313" key="1">
    <source>
        <dbReference type="EMBL" id="SUM70994.1"/>
    </source>
</evidence>
<dbReference type="EMBL" id="UHDZ01000001">
    <property type="protein sequence ID" value="SUM70994.1"/>
    <property type="molecule type" value="Genomic_DNA"/>
</dbReference>
<evidence type="ECO:0000313" key="2">
    <source>
        <dbReference type="Proteomes" id="UP000255425"/>
    </source>
</evidence>
<protein>
    <submittedName>
        <fullName evidence="1">Uncharacterized protein</fullName>
    </submittedName>
</protein>
<keyword evidence="2" id="KW-1185">Reference proteome</keyword>
<organism evidence="1 2">
    <name type="scientific">Staphylococcus saccharolyticus</name>
    <dbReference type="NCBI Taxonomy" id="33028"/>
    <lineage>
        <taxon>Bacteria</taxon>
        <taxon>Bacillati</taxon>
        <taxon>Bacillota</taxon>
        <taxon>Bacilli</taxon>
        <taxon>Bacillales</taxon>
        <taxon>Staphylococcaceae</taxon>
        <taxon>Staphylococcus</taxon>
    </lineage>
</organism>
<dbReference type="AlphaFoldDB" id="A0A380H4V0"/>
<sequence length="307" mass="36108">MSNVIPFPQSEEKLLNQINDAQRRNDFNAMYNLFHTYEQNFELNEKVALKKCWMLLQMNSFLELREEAIILLKRGLNCYDELIIYYIKSLNGLGQYYEAVEVINQIIEEVRNHKTRMELFPLMEYAKSRLDVDKQTLATSLSQFDELSNREQTSIVLQLIDNGYYQFKETIAHLLTTCDVPKNTISLMLEFLRFAEYNQSLMIKKYNIKISVVPTQLSGLEHTKMKEHVIPNVVNRLEEGALHIINEAHHIMNNHSILLYPLQIETLYNLEDWIDAYGVYFKNLIGIENNVNNINTLEFIKLLDSEN</sequence>
<dbReference type="RefSeq" id="WP_115313170.1">
    <property type="nucleotide sequence ID" value="NZ_CP066042.1"/>
</dbReference>
<proteinExistence type="predicted"/>
<accession>A0A380H4V0</accession>
<gene>
    <name evidence="1" type="ORF">NCTC11807_01357</name>
</gene>
<dbReference type="GeneID" id="63936608"/>
<dbReference type="Proteomes" id="UP000255425">
    <property type="component" value="Unassembled WGS sequence"/>
</dbReference>
<name>A0A380H4V0_9STAP</name>